<keyword evidence="12" id="KW-0349">Heme</keyword>
<keyword evidence="8" id="KW-0406">Ion transport</keyword>
<dbReference type="OrthoDB" id="9800505at2"/>
<feature type="binding site" evidence="11">
    <location>
        <position position="51"/>
    </location>
    <ligand>
        <name>Fe cation</name>
        <dbReference type="ChEBI" id="CHEBI:24875"/>
        <label>1</label>
    </ligand>
</feature>
<evidence type="ECO:0000256" key="1">
    <source>
        <dbReference type="ARBA" id="ARBA00008093"/>
    </source>
</evidence>
<dbReference type="InterPro" id="IPR012347">
    <property type="entry name" value="Ferritin-like"/>
</dbReference>
<dbReference type="InterPro" id="IPR009040">
    <property type="entry name" value="Ferritin-like_diiron"/>
</dbReference>
<dbReference type="PROSITE" id="PS00549">
    <property type="entry name" value="BACTERIOFERRITIN"/>
    <property type="match status" value="1"/>
</dbReference>
<sequence>MKGNKKVIDALNMLLTGELSAADQYFVHSRMYHDWGLNELYERLKHEQEEELEHAARLVERILFLEGTPDVASREALRIGKDVPSMMKNDLVYELEVGANLKKVIALCEKEQDYVSRELLVSLLEDTEEDHTYWLEKQLGLIDKMGLENYVQSKMGSGDPT</sequence>
<feature type="binding site" evidence="11">
    <location>
        <position position="46"/>
    </location>
    <ligand>
        <name>Fe cation</name>
        <dbReference type="ChEBI" id="CHEBI:24875"/>
        <label>3</label>
    </ligand>
</feature>
<evidence type="ECO:0000256" key="5">
    <source>
        <dbReference type="ARBA" id="ARBA00022723"/>
    </source>
</evidence>
<evidence type="ECO:0000259" key="13">
    <source>
        <dbReference type="PROSITE" id="PS50905"/>
    </source>
</evidence>
<dbReference type="Proteomes" id="UP000256845">
    <property type="component" value="Unassembled WGS sequence"/>
</dbReference>
<feature type="binding site" evidence="11">
    <location>
        <position position="128"/>
    </location>
    <ligand>
        <name>Fe cation</name>
        <dbReference type="ChEBI" id="CHEBI:24875"/>
        <label>2</label>
    </ligand>
</feature>
<dbReference type="EMBL" id="QRDW01000006">
    <property type="protein sequence ID" value="RED49236.1"/>
    <property type="molecule type" value="Genomic_DNA"/>
</dbReference>
<dbReference type="InterPro" id="IPR008331">
    <property type="entry name" value="Ferritin_DPS_dom"/>
</dbReference>
<dbReference type="SUPFAM" id="SSF47240">
    <property type="entry name" value="Ferritin-like"/>
    <property type="match status" value="1"/>
</dbReference>
<dbReference type="RefSeq" id="WP_115937429.1">
    <property type="nucleotide sequence ID" value="NZ_QRDW01000006.1"/>
</dbReference>
<keyword evidence="2 10" id="KW-0409">Iron storage</keyword>
<dbReference type="GO" id="GO:0006879">
    <property type="term" value="P:intracellular iron ion homeostasis"/>
    <property type="evidence" value="ECO:0007669"/>
    <property type="project" value="UniProtKB-KW"/>
</dbReference>
<dbReference type="Pfam" id="PF00210">
    <property type="entry name" value="Ferritin"/>
    <property type="match status" value="1"/>
</dbReference>
<reference evidence="14 15" key="1">
    <citation type="submission" date="2018-07" db="EMBL/GenBank/DDBJ databases">
        <title>Genomic Encyclopedia of Type Strains, Phase III (KMG-III): the genomes of soil and plant-associated and newly described type strains.</title>
        <authorList>
            <person name="Whitman W."/>
        </authorList>
    </citation>
    <scope>NUCLEOTIDE SEQUENCE [LARGE SCALE GENOMIC DNA]</scope>
    <source>
        <strain evidence="14 15">CECT 8488</strain>
    </source>
</reference>
<dbReference type="PRINTS" id="PR00601">
    <property type="entry name" value="BACFERRITIN"/>
</dbReference>
<keyword evidence="7 10" id="KW-0408">Iron</keyword>
<evidence type="ECO:0000256" key="12">
    <source>
        <dbReference type="RuleBase" id="RU000623"/>
    </source>
</evidence>
<feature type="domain" description="Ferritin-like diiron" evidence="13">
    <location>
        <begin position="1"/>
        <end position="146"/>
    </location>
</feature>
<dbReference type="CDD" id="cd00907">
    <property type="entry name" value="Bacterioferritin"/>
    <property type="match status" value="1"/>
</dbReference>
<feature type="binding site" evidence="11">
    <location>
        <position position="128"/>
    </location>
    <ligand>
        <name>Fe cation</name>
        <dbReference type="ChEBI" id="CHEBI:24875"/>
        <label>1</label>
    </ligand>
</feature>
<dbReference type="InterPro" id="IPR009078">
    <property type="entry name" value="Ferritin-like_SF"/>
</dbReference>
<evidence type="ECO:0000256" key="2">
    <source>
        <dbReference type="ARBA" id="ARBA00022434"/>
    </source>
</evidence>
<dbReference type="FunFam" id="1.20.1260.10:FF:000005">
    <property type="entry name" value="Bacterioferritin"/>
    <property type="match status" value="1"/>
</dbReference>
<evidence type="ECO:0000256" key="6">
    <source>
        <dbReference type="ARBA" id="ARBA00023002"/>
    </source>
</evidence>
<dbReference type="InterPro" id="IPR002024">
    <property type="entry name" value="Bacterioferritin"/>
</dbReference>
<evidence type="ECO:0000256" key="10">
    <source>
        <dbReference type="PIRNR" id="PIRNR002560"/>
    </source>
</evidence>
<dbReference type="GO" id="GO:0140315">
    <property type="term" value="F:iron ion sequestering activity"/>
    <property type="evidence" value="ECO:0007669"/>
    <property type="project" value="UniProtKB-ARBA"/>
</dbReference>
<dbReference type="GO" id="GO:0004322">
    <property type="term" value="F:ferroxidase activity"/>
    <property type="evidence" value="ECO:0007669"/>
    <property type="project" value="UniProtKB-ARBA"/>
</dbReference>
<gene>
    <name evidence="14" type="ORF">DFP90_106215</name>
</gene>
<evidence type="ECO:0000313" key="14">
    <source>
        <dbReference type="EMBL" id="RED49236.1"/>
    </source>
</evidence>
<dbReference type="NCBIfam" id="TIGR00754">
    <property type="entry name" value="bfr"/>
    <property type="match status" value="1"/>
</dbReference>
<feature type="binding site" evidence="11">
    <location>
        <position position="50"/>
    </location>
    <ligand>
        <name>Fe cation</name>
        <dbReference type="ChEBI" id="CHEBI:24875"/>
        <label>3</label>
    </ligand>
</feature>
<dbReference type="GO" id="GO:0005829">
    <property type="term" value="C:cytosol"/>
    <property type="evidence" value="ECO:0007669"/>
    <property type="project" value="TreeGrafter"/>
</dbReference>
<evidence type="ECO:0000256" key="7">
    <source>
        <dbReference type="ARBA" id="ARBA00023004"/>
    </source>
</evidence>
<evidence type="ECO:0000256" key="4">
    <source>
        <dbReference type="ARBA" id="ARBA00022496"/>
    </source>
</evidence>
<comment type="similarity">
    <text evidence="1 10 12">Belongs to the bacterioferritin family.</text>
</comment>
<dbReference type="Gene3D" id="1.20.1260.10">
    <property type="match status" value="1"/>
</dbReference>
<dbReference type="PROSITE" id="PS50905">
    <property type="entry name" value="FERRITIN_LIKE"/>
    <property type="match status" value="1"/>
</dbReference>
<dbReference type="GO" id="GO:0008199">
    <property type="term" value="F:ferric iron binding"/>
    <property type="evidence" value="ECO:0007669"/>
    <property type="project" value="InterPro"/>
</dbReference>
<dbReference type="PANTHER" id="PTHR30295:SF9">
    <property type="entry name" value="BACTERIOFERRITIN"/>
    <property type="match status" value="1"/>
</dbReference>
<keyword evidence="15" id="KW-1185">Reference proteome</keyword>
<dbReference type="PIRSF" id="PIRSF002560">
    <property type="entry name" value="Bacterioferritin"/>
    <property type="match status" value="1"/>
</dbReference>
<feature type="binding site" evidence="11">
    <location>
        <position position="54"/>
    </location>
    <ligand>
        <name>Fe cation</name>
        <dbReference type="ChEBI" id="CHEBI:24875"/>
        <label>1</label>
    </ligand>
</feature>
<evidence type="ECO:0000256" key="3">
    <source>
        <dbReference type="ARBA" id="ARBA00022448"/>
    </source>
</evidence>
<organism evidence="14 15">
    <name type="scientific">Aestuariispira insulae</name>
    <dbReference type="NCBI Taxonomy" id="1461337"/>
    <lineage>
        <taxon>Bacteria</taxon>
        <taxon>Pseudomonadati</taxon>
        <taxon>Pseudomonadota</taxon>
        <taxon>Alphaproteobacteria</taxon>
        <taxon>Rhodospirillales</taxon>
        <taxon>Kiloniellaceae</taxon>
        <taxon>Aestuariispira</taxon>
    </lineage>
</organism>
<name>A0A3D9HJY9_9PROT</name>
<comment type="caution">
    <text evidence="14">The sequence shown here is derived from an EMBL/GenBank/DDBJ whole genome shotgun (WGS) entry which is preliminary data.</text>
</comment>
<keyword evidence="4" id="KW-0410">Iron transport</keyword>
<keyword evidence="6" id="KW-0560">Oxidoreductase</keyword>
<keyword evidence="5 10" id="KW-0479">Metal-binding</keyword>
<dbReference type="GO" id="GO:0020037">
    <property type="term" value="F:heme binding"/>
    <property type="evidence" value="ECO:0007669"/>
    <property type="project" value="TreeGrafter"/>
</dbReference>
<feature type="binding site" evidence="11">
    <location>
        <position position="131"/>
    </location>
    <ligand>
        <name>Fe cation</name>
        <dbReference type="ChEBI" id="CHEBI:24875"/>
        <label>2</label>
    </ligand>
</feature>
<comment type="catalytic activity">
    <reaction evidence="9">
        <text>Fe(2+)(in) = Fe(2+)(out)</text>
        <dbReference type="Rhea" id="RHEA:28486"/>
        <dbReference type="ChEBI" id="CHEBI:29033"/>
    </reaction>
</comment>
<evidence type="ECO:0000313" key="15">
    <source>
        <dbReference type="Proteomes" id="UP000256845"/>
    </source>
</evidence>
<evidence type="ECO:0000256" key="9">
    <source>
        <dbReference type="ARBA" id="ARBA00036243"/>
    </source>
</evidence>
<dbReference type="AlphaFoldDB" id="A0A3D9HJY9"/>
<dbReference type="PANTHER" id="PTHR30295">
    <property type="entry name" value="BACTERIOFERRITIN"/>
    <property type="match status" value="1"/>
</dbReference>
<feature type="binding site" evidence="11">
    <location>
        <position position="18"/>
    </location>
    <ligand>
        <name>Fe cation</name>
        <dbReference type="ChEBI" id="CHEBI:24875"/>
        <label>1</label>
    </ligand>
</feature>
<comment type="function">
    <text evidence="12">Iron-storage protein.</text>
</comment>
<accession>A0A3D9HJY9</accession>
<feature type="binding site" evidence="11">
    <location>
        <position position="51"/>
    </location>
    <ligand>
        <name>Fe cation</name>
        <dbReference type="ChEBI" id="CHEBI:24875"/>
        <label>2</label>
    </ligand>
</feature>
<feature type="binding site" evidence="11">
    <location>
        <position position="94"/>
    </location>
    <ligand>
        <name>Fe cation</name>
        <dbReference type="ChEBI" id="CHEBI:24875"/>
        <label>2</label>
    </ligand>
</feature>
<evidence type="ECO:0000256" key="11">
    <source>
        <dbReference type="PIRSR" id="PIRSR002560-1"/>
    </source>
</evidence>
<keyword evidence="3" id="KW-0813">Transport</keyword>
<dbReference type="GO" id="GO:0006826">
    <property type="term" value="P:iron ion transport"/>
    <property type="evidence" value="ECO:0007669"/>
    <property type="project" value="UniProtKB-KW"/>
</dbReference>
<protein>
    <recommendedName>
        <fullName evidence="10 12">Bacterioferritin</fullName>
    </recommendedName>
</protein>
<proteinExistence type="inferred from homology"/>
<evidence type="ECO:0000256" key="8">
    <source>
        <dbReference type="ARBA" id="ARBA00023065"/>
    </source>
</evidence>